<keyword evidence="8 12" id="KW-0472">Membrane</keyword>
<dbReference type="HAMAP" id="MF_01811">
    <property type="entry name" value="YidC_type2"/>
    <property type="match status" value="1"/>
</dbReference>
<dbReference type="InterPro" id="IPR028055">
    <property type="entry name" value="YidC/Oxa/ALB_C"/>
</dbReference>
<keyword evidence="15" id="KW-1185">Reference proteome</keyword>
<evidence type="ECO:0000256" key="6">
    <source>
        <dbReference type="ARBA" id="ARBA00022927"/>
    </source>
</evidence>
<keyword evidence="2 12" id="KW-0813">Transport</keyword>
<evidence type="ECO:0000256" key="5">
    <source>
        <dbReference type="ARBA" id="ARBA00022729"/>
    </source>
</evidence>
<name>A0A1H4FQF8_9BACI</name>
<dbReference type="InterPro" id="IPR047196">
    <property type="entry name" value="YidC_ALB_C"/>
</dbReference>
<evidence type="ECO:0000256" key="7">
    <source>
        <dbReference type="ARBA" id="ARBA00022989"/>
    </source>
</evidence>
<keyword evidence="11 12" id="KW-0449">Lipoprotein</keyword>
<comment type="function">
    <text evidence="12">Required for the insertion and/or proper folding and/or complex formation of integral membrane proteins into the membrane. Involved in integration of membrane proteins that insert both dependently and independently of the Sec translocase complex, as well as at least some lipoproteins.</text>
</comment>
<accession>A0A1H4FQF8</accession>
<dbReference type="PANTHER" id="PTHR12428">
    <property type="entry name" value="OXA1"/>
    <property type="match status" value="1"/>
</dbReference>
<evidence type="ECO:0000256" key="3">
    <source>
        <dbReference type="ARBA" id="ARBA00022475"/>
    </source>
</evidence>
<dbReference type="NCBIfam" id="TIGR03592">
    <property type="entry name" value="yidC_oxa1_cterm"/>
    <property type="match status" value="1"/>
</dbReference>
<keyword evidence="10 12" id="KW-0143">Chaperone</keyword>
<evidence type="ECO:0000313" key="15">
    <source>
        <dbReference type="Proteomes" id="UP000198584"/>
    </source>
</evidence>
<keyword evidence="9" id="KW-0564">Palmitate</keyword>
<dbReference type="GO" id="GO:0032977">
    <property type="term" value="F:membrane insertase activity"/>
    <property type="evidence" value="ECO:0007669"/>
    <property type="project" value="InterPro"/>
</dbReference>
<keyword evidence="3 12" id="KW-1003">Cell membrane</keyword>
<dbReference type="CDD" id="cd20070">
    <property type="entry name" value="5TM_YidC_Alb3"/>
    <property type="match status" value="1"/>
</dbReference>
<keyword evidence="6 12" id="KW-0653">Protein transport</keyword>
<comment type="subcellular location">
    <subcellularLocation>
        <location evidence="1 12">Cell membrane</location>
        <topology evidence="1 12">Multi-pass membrane protein</topology>
    </subcellularLocation>
</comment>
<dbReference type="Pfam" id="PF02096">
    <property type="entry name" value="60KD_IMP"/>
    <property type="match status" value="1"/>
</dbReference>
<evidence type="ECO:0000259" key="13">
    <source>
        <dbReference type="Pfam" id="PF02096"/>
    </source>
</evidence>
<protein>
    <recommendedName>
        <fullName evidence="12">Membrane protein insertase YidC</fullName>
    </recommendedName>
    <alternativeName>
        <fullName evidence="12">Foldase YidC</fullName>
    </alternativeName>
    <alternativeName>
        <fullName evidence="12">Membrane integrase YidC</fullName>
    </alternativeName>
    <alternativeName>
        <fullName evidence="12">Membrane protein YidC</fullName>
    </alternativeName>
</protein>
<feature type="domain" description="Membrane insertase YidC/Oxa/ALB C-terminal" evidence="13">
    <location>
        <begin position="52"/>
        <end position="240"/>
    </location>
</feature>
<evidence type="ECO:0000256" key="9">
    <source>
        <dbReference type="ARBA" id="ARBA00023139"/>
    </source>
</evidence>
<gene>
    <name evidence="12" type="primary">yidC</name>
    <name evidence="14" type="ORF">SAMN05421743_11236</name>
</gene>
<evidence type="ECO:0000256" key="8">
    <source>
        <dbReference type="ARBA" id="ARBA00023136"/>
    </source>
</evidence>
<feature type="transmembrane region" description="Helical" evidence="12">
    <location>
        <begin position="160"/>
        <end position="181"/>
    </location>
</feature>
<dbReference type="InterPro" id="IPR001708">
    <property type="entry name" value="YidC/ALB3/OXA1/COX18"/>
</dbReference>
<dbReference type="PROSITE" id="PS51257">
    <property type="entry name" value="PROKAR_LIPOPROTEIN"/>
    <property type="match status" value="1"/>
</dbReference>
<dbReference type="STRING" id="571932.SAMN05421743_11236"/>
<evidence type="ECO:0000256" key="10">
    <source>
        <dbReference type="ARBA" id="ARBA00023186"/>
    </source>
</evidence>
<feature type="transmembrane region" description="Helical" evidence="12">
    <location>
        <begin position="201"/>
        <end position="219"/>
    </location>
</feature>
<keyword evidence="5 12" id="KW-0732">Signal</keyword>
<evidence type="ECO:0000256" key="1">
    <source>
        <dbReference type="ARBA" id="ARBA00004651"/>
    </source>
</evidence>
<dbReference type="GO" id="GO:0051205">
    <property type="term" value="P:protein insertion into membrane"/>
    <property type="evidence" value="ECO:0007669"/>
    <property type="project" value="TreeGrafter"/>
</dbReference>
<dbReference type="Proteomes" id="UP000198584">
    <property type="component" value="Unassembled WGS sequence"/>
</dbReference>
<dbReference type="PANTHER" id="PTHR12428:SF65">
    <property type="entry name" value="CYTOCHROME C OXIDASE ASSEMBLY PROTEIN COX18, MITOCHONDRIAL"/>
    <property type="match status" value="1"/>
</dbReference>
<feature type="transmembrane region" description="Helical" evidence="12">
    <location>
        <begin position="129"/>
        <end position="148"/>
    </location>
</feature>
<dbReference type="AlphaFoldDB" id="A0A1H4FQF8"/>
<dbReference type="InterPro" id="IPR023060">
    <property type="entry name" value="YidC/YidC1/YidC2_Firmicutes"/>
</dbReference>
<comment type="similarity">
    <text evidence="12">Belongs to the OXA1/ALB3/YidC family. Type 2 subfamily.</text>
</comment>
<dbReference type="GO" id="GO:0015031">
    <property type="term" value="P:protein transport"/>
    <property type="evidence" value="ECO:0007669"/>
    <property type="project" value="UniProtKB-KW"/>
</dbReference>
<evidence type="ECO:0000256" key="2">
    <source>
        <dbReference type="ARBA" id="ARBA00022448"/>
    </source>
</evidence>
<dbReference type="GO" id="GO:0005886">
    <property type="term" value="C:plasma membrane"/>
    <property type="evidence" value="ECO:0007669"/>
    <property type="project" value="UniProtKB-SubCell"/>
</dbReference>
<sequence>MKRLVLLGSLLMMVLSGCSGSGENGGSFLRDIFVDPFSFLIEYTAILFDGSFGIAIVLITILIRLVLMPFTLKQYKNQQHMKEKMSVMQPDMKIIQEKLKGTDKREEQLKLQQEMMELYKKHGVNPMSMGCLPLLIQMPVLMGVYYAIQSSEEIASHSFLWFSLGGPDIPLALIAGVIYFFQFRVQQKMMPTDPANKNPMMRWMGLISPVMILVISFNMPAALPLYWSVGGLFLMVQTWLAGNMGIRSSKAANQE</sequence>
<evidence type="ECO:0000256" key="12">
    <source>
        <dbReference type="HAMAP-Rule" id="MF_01811"/>
    </source>
</evidence>
<dbReference type="RefSeq" id="WP_245728978.1">
    <property type="nucleotide sequence ID" value="NZ_FNQR01000012.1"/>
</dbReference>
<evidence type="ECO:0000256" key="11">
    <source>
        <dbReference type="ARBA" id="ARBA00023288"/>
    </source>
</evidence>
<feature type="transmembrane region" description="Helical" evidence="12">
    <location>
        <begin position="44"/>
        <end position="67"/>
    </location>
</feature>
<reference evidence="14 15" key="1">
    <citation type="submission" date="2016-10" db="EMBL/GenBank/DDBJ databases">
        <authorList>
            <person name="de Groot N.N."/>
        </authorList>
    </citation>
    <scope>NUCLEOTIDE SEQUENCE [LARGE SCALE GENOMIC DNA]</scope>
    <source>
        <strain evidence="14 15">CCM7597</strain>
    </source>
</reference>
<dbReference type="PRINTS" id="PR00701">
    <property type="entry name" value="60KDINNERMP"/>
</dbReference>
<evidence type="ECO:0000313" key="14">
    <source>
        <dbReference type="EMBL" id="SEA98918.1"/>
    </source>
</evidence>
<keyword evidence="4 12" id="KW-0812">Transmembrane</keyword>
<evidence type="ECO:0000256" key="4">
    <source>
        <dbReference type="ARBA" id="ARBA00022692"/>
    </source>
</evidence>
<keyword evidence="7 12" id="KW-1133">Transmembrane helix</keyword>
<proteinExistence type="inferred from homology"/>
<organism evidence="14 15">
    <name type="scientific">Thalassobacillus cyri</name>
    <dbReference type="NCBI Taxonomy" id="571932"/>
    <lineage>
        <taxon>Bacteria</taxon>
        <taxon>Bacillati</taxon>
        <taxon>Bacillota</taxon>
        <taxon>Bacilli</taxon>
        <taxon>Bacillales</taxon>
        <taxon>Bacillaceae</taxon>
        <taxon>Thalassobacillus</taxon>
    </lineage>
</organism>
<dbReference type="EMBL" id="FNQR01000012">
    <property type="protein sequence ID" value="SEA98918.1"/>
    <property type="molecule type" value="Genomic_DNA"/>
</dbReference>